<keyword evidence="3" id="KW-1185">Reference proteome</keyword>
<dbReference type="EMBL" id="AP018449">
    <property type="protein sequence ID" value="BBB90730.1"/>
    <property type="molecule type" value="Genomic_DNA"/>
</dbReference>
<gene>
    <name evidence="2" type="ORF">MAMMFC1_01391</name>
</gene>
<evidence type="ECO:0000313" key="3">
    <source>
        <dbReference type="Proteomes" id="UP000276437"/>
    </source>
</evidence>
<accession>A0A348AI32</accession>
<dbReference type="AlphaFoldDB" id="A0A348AI32"/>
<feature type="transmembrane region" description="Helical" evidence="1">
    <location>
        <begin position="93"/>
        <end position="115"/>
    </location>
</feature>
<dbReference type="RefSeq" id="WP_126307618.1">
    <property type="nucleotide sequence ID" value="NZ_AP018449.1"/>
</dbReference>
<keyword evidence="1" id="KW-1133">Transmembrane helix</keyword>
<reference evidence="2 3" key="1">
    <citation type="journal article" date="2018" name="Int. J. Syst. Evol. Microbiol.">
        <title>Methylomusa anaerophila gen. nov., sp. nov., an anaerobic methanol-utilizing bacterium isolated from a microbial fuel cell.</title>
        <authorList>
            <person name="Amano N."/>
            <person name="Yamamuro A."/>
            <person name="Miyahara M."/>
            <person name="Kouzuma A."/>
            <person name="Abe T."/>
            <person name="Watanabe K."/>
        </authorList>
    </citation>
    <scope>NUCLEOTIDE SEQUENCE [LARGE SCALE GENOMIC DNA]</scope>
    <source>
        <strain evidence="2 3">MMFC1</strain>
    </source>
</reference>
<protein>
    <recommendedName>
        <fullName evidence="4">CvpA family protein</fullName>
    </recommendedName>
</protein>
<sequence length="571" mass="64011">MGLVTAFILFNLAYFYLERPVLAFWFTDWSNPLMLWGLFLIWLAVTGIIKHGRGGFGNSILDKLSGKLGGRTPENTNTINITVQKIVKKYKRIALIGIAFIIISLLNSLLLPMLASNPLFFNQAYRNLIGNVQESSFTADVEPIKLSQIRIIDQETAIKLADKKIGEIPALGSATRLGEMDLQKVQDKLFYVAPLEHRGFFQWLSNFSQGSRGYIMVSATDPQDVRLIENVKGHDIYLKYQTNAFLFDYLPRYLYFHGFFNIGMTDYSFEIDDDLNPYWVVTLYKNTIGYNGPDTVGAVLVNAQTGAISQYGMNDVPAWVDRIQPEGFIYKQIRDWGEYINGFWNAIFAKTGILRPAGDHLNLIYGNDNRTYWYTGITSAGRDESTVGFVLVDSRNKEAKWYKLAGATEDAAKRSAEGQVQEKGYRAGDPVLYNINGTATYIASLKDKEGLLKLVSFVSVENYNIVGVGPDIESASRAYQQNLIDKGNLYVPGNETKQVTLQGKVTRFSPVVKGGESYFYFTIENDPRIFIGTVNTSPKIPLVKLGDTVEVTINDSKESPLGILQFNASGY</sequence>
<feature type="transmembrane region" description="Helical" evidence="1">
    <location>
        <begin position="33"/>
        <end position="49"/>
    </location>
</feature>
<keyword evidence="1" id="KW-0812">Transmembrane</keyword>
<dbReference type="OrthoDB" id="3169575at2"/>
<dbReference type="Proteomes" id="UP000276437">
    <property type="component" value="Chromosome"/>
</dbReference>
<evidence type="ECO:0000313" key="2">
    <source>
        <dbReference type="EMBL" id="BBB90730.1"/>
    </source>
</evidence>
<keyword evidence="1" id="KW-0472">Membrane</keyword>
<organism evidence="2 3">
    <name type="scientific">Methylomusa anaerophila</name>
    <dbReference type="NCBI Taxonomy" id="1930071"/>
    <lineage>
        <taxon>Bacteria</taxon>
        <taxon>Bacillati</taxon>
        <taxon>Bacillota</taxon>
        <taxon>Negativicutes</taxon>
        <taxon>Selenomonadales</taxon>
        <taxon>Sporomusaceae</taxon>
        <taxon>Methylomusa</taxon>
    </lineage>
</organism>
<proteinExistence type="predicted"/>
<name>A0A348AI32_9FIRM</name>
<evidence type="ECO:0000256" key="1">
    <source>
        <dbReference type="SAM" id="Phobius"/>
    </source>
</evidence>
<evidence type="ECO:0008006" key="4">
    <source>
        <dbReference type="Google" id="ProtNLM"/>
    </source>
</evidence>
<dbReference type="KEGG" id="mana:MAMMFC1_01391"/>